<accession>A0A6A7XZG2</accession>
<evidence type="ECO:0000313" key="3">
    <source>
        <dbReference type="EMBL" id="MQT11507.1"/>
    </source>
</evidence>
<dbReference type="RefSeq" id="WP_153478251.1">
    <property type="nucleotide sequence ID" value="NZ_VWNA01000001.1"/>
</dbReference>
<evidence type="ECO:0000313" key="4">
    <source>
        <dbReference type="Proteomes" id="UP000332515"/>
    </source>
</evidence>
<reference evidence="3 4" key="1">
    <citation type="submission" date="2019-09" db="EMBL/GenBank/DDBJ databases">
        <title>Segnochrobactrum spirostomi gen. nov., sp. nov., isolated from the ciliate Spirostomum cf. yagiui and description of a novel family, Segnochrobactraceae fam. nov. within the order Rhizobiales of the class Alphaproteobacteria.</title>
        <authorList>
            <person name="Akter S."/>
            <person name="Shazib S.U.A."/>
            <person name="Shin M.K."/>
        </authorList>
    </citation>
    <scope>NUCLEOTIDE SEQUENCE [LARGE SCALE GENOMIC DNA]</scope>
    <source>
        <strain evidence="3 4">Sp-1</strain>
    </source>
</reference>
<dbReference type="NCBIfam" id="TIGR02607">
    <property type="entry name" value="antidote_HigA"/>
    <property type="match status" value="1"/>
</dbReference>
<gene>
    <name evidence="3" type="ORF">F0357_02215</name>
</gene>
<dbReference type="SMART" id="SM00530">
    <property type="entry name" value="HTH_XRE"/>
    <property type="match status" value="1"/>
</dbReference>
<dbReference type="PANTHER" id="PTHR36924">
    <property type="entry name" value="ANTITOXIN HIGA-1"/>
    <property type="match status" value="1"/>
</dbReference>
<dbReference type="Proteomes" id="UP000332515">
    <property type="component" value="Unassembled WGS sequence"/>
</dbReference>
<comment type="caution">
    <text evidence="3">The sequence shown here is derived from an EMBL/GenBank/DDBJ whole genome shotgun (WGS) entry which is preliminary data.</text>
</comment>
<protein>
    <submittedName>
        <fullName evidence="3">HigA family addiction module antidote protein</fullName>
    </submittedName>
</protein>
<dbReference type="InterPro" id="IPR001387">
    <property type="entry name" value="Cro/C1-type_HTH"/>
</dbReference>
<dbReference type="CDD" id="cd00093">
    <property type="entry name" value="HTH_XRE"/>
    <property type="match status" value="1"/>
</dbReference>
<dbReference type="Pfam" id="PF01381">
    <property type="entry name" value="HTH_3"/>
    <property type="match status" value="1"/>
</dbReference>
<dbReference type="InterPro" id="IPR013430">
    <property type="entry name" value="Toxin_antidote_HigA"/>
</dbReference>
<dbReference type="SUPFAM" id="SSF47413">
    <property type="entry name" value="lambda repressor-like DNA-binding domains"/>
    <property type="match status" value="1"/>
</dbReference>
<keyword evidence="1" id="KW-0238">DNA-binding</keyword>
<name>A0A6A7XZG2_9HYPH</name>
<evidence type="ECO:0000259" key="2">
    <source>
        <dbReference type="PROSITE" id="PS50943"/>
    </source>
</evidence>
<evidence type="ECO:0000256" key="1">
    <source>
        <dbReference type="ARBA" id="ARBA00023125"/>
    </source>
</evidence>
<dbReference type="PANTHER" id="PTHR36924:SF1">
    <property type="entry name" value="ANTITOXIN HIGA-1"/>
    <property type="match status" value="1"/>
</dbReference>
<proteinExistence type="predicted"/>
<dbReference type="Gene3D" id="1.10.260.40">
    <property type="entry name" value="lambda repressor-like DNA-binding domains"/>
    <property type="match status" value="1"/>
</dbReference>
<feature type="domain" description="HTH cro/C1-type" evidence="2">
    <location>
        <begin position="25"/>
        <end position="70"/>
    </location>
</feature>
<dbReference type="AlphaFoldDB" id="A0A6A7XZG2"/>
<dbReference type="InterPro" id="IPR010982">
    <property type="entry name" value="Lambda_DNA-bd_dom_sf"/>
</dbReference>
<keyword evidence="4" id="KW-1185">Reference proteome</keyword>
<dbReference type="EMBL" id="VWNA01000001">
    <property type="protein sequence ID" value="MQT11507.1"/>
    <property type="molecule type" value="Genomic_DNA"/>
</dbReference>
<sequence length="102" mass="11465">MLMTKRKPASVGEILTEEFMQPLALTQAALAEAMGVPRKHVNELCNDRRAVTAPTALILARVFGNSAEFWLNVQRRCDLWEAMHSPHEQARIERAKPLQSVA</sequence>
<dbReference type="PROSITE" id="PS50943">
    <property type="entry name" value="HTH_CROC1"/>
    <property type="match status" value="1"/>
</dbReference>
<dbReference type="GO" id="GO:0003677">
    <property type="term" value="F:DNA binding"/>
    <property type="evidence" value="ECO:0007669"/>
    <property type="project" value="UniProtKB-KW"/>
</dbReference>
<organism evidence="3 4">
    <name type="scientific">Segnochrobactrum spirostomi</name>
    <dbReference type="NCBI Taxonomy" id="2608987"/>
    <lineage>
        <taxon>Bacteria</taxon>
        <taxon>Pseudomonadati</taxon>
        <taxon>Pseudomonadota</taxon>
        <taxon>Alphaproteobacteria</taxon>
        <taxon>Hyphomicrobiales</taxon>
        <taxon>Segnochrobactraceae</taxon>
        <taxon>Segnochrobactrum</taxon>
    </lineage>
</organism>